<comment type="caution">
    <text evidence="4">The sequence shown here is derived from an EMBL/GenBank/DDBJ whole genome shotgun (WGS) entry which is preliminary data.</text>
</comment>
<dbReference type="Proteomes" id="UP001175000">
    <property type="component" value="Unassembled WGS sequence"/>
</dbReference>
<dbReference type="InterPro" id="IPR054293">
    <property type="entry name" value="DUF7029"/>
</dbReference>
<accession>A0AA39X532</accession>
<name>A0AA39X532_9PEZI</name>
<dbReference type="Pfam" id="PF22974">
    <property type="entry name" value="DUF7029"/>
    <property type="match status" value="1"/>
</dbReference>
<evidence type="ECO:0000313" key="4">
    <source>
        <dbReference type="EMBL" id="KAK0627459.1"/>
    </source>
</evidence>
<feature type="signal peptide" evidence="1">
    <location>
        <begin position="1"/>
        <end position="21"/>
    </location>
</feature>
<proteinExistence type="predicted"/>
<dbReference type="EMBL" id="JAULSU010000002">
    <property type="protein sequence ID" value="KAK0627459.1"/>
    <property type="molecule type" value="Genomic_DNA"/>
</dbReference>
<organism evidence="4 5">
    <name type="scientific">Immersiella caudata</name>
    <dbReference type="NCBI Taxonomy" id="314043"/>
    <lineage>
        <taxon>Eukaryota</taxon>
        <taxon>Fungi</taxon>
        <taxon>Dikarya</taxon>
        <taxon>Ascomycota</taxon>
        <taxon>Pezizomycotina</taxon>
        <taxon>Sordariomycetes</taxon>
        <taxon>Sordariomycetidae</taxon>
        <taxon>Sordariales</taxon>
        <taxon>Lasiosphaeriaceae</taxon>
        <taxon>Immersiella</taxon>
    </lineage>
</organism>
<feature type="chain" id="PRO_5041454812" evidence="1">
    <location>
        <begin position="22"/>
        <end position="564"/>
    </location>
</feature>
<dbReference type="AlphaFoldDB" id="A0AA39X532"/>
<gene>
    <name evidence="4" type="ORF">B0T14DRAFT_563267</name>
</gene>
<feature type="domain" description="DUF7029" evidence="2">
    <location>
        <begin position="97"/>
        <end position="202"/>
    </location>
</feature>
<keyword evidence="1" id="KW-0732">Signal</keyword>
<keyword evidence="5" id="KW-1185">Reference proteome</keyword>
<reference evidence="4" key="1">
    <citation type="submission" date="2023-06" db="EMBL/GenBank/DDBJ databases">
        <title>Genome-scale phylogeny and comparative genomics of the fungal order Sordariales.</title>
        <authorList>
            <consortium name="Lawrence Berkeley National Laboratory"/>
            <person name="Hensen N."/>
            <person name="Bonometti L."/>
            <person name="Westerberg I."/>
            <person name="Brannstrom I.O."/>
            <person name="Guillou S."/>
            <person name="Cros-Aarteil S."/>
            <person name="Calhoun S."/>
            <person name="Haridas S."/>
            <person name="Kuo A."/>
            <person name="Mondo S."/>
            <person name="Pangilinan J."/>
            <person name="Riley R."/>
            <person name="Labutti K."/>
            <person name="Andreopoulos B."/>
            <person name="Lipzen A."/>
            <person name="Chen C."/>
            <person name="Yanf M."/>
            <person name="Daum C."/>
            <person name="Ng V."/>
            <person name="Clum A."/>
            <person name="Steindorff A."/>
            <person name="Ohm R."/>
            <person name="Martin F."/>
            <person name="Silar P."/>
            <person name="Natvig D."/>
            <person name="Lalanne C."/>
            <person name="Gautier V."/>
            <person name="Ament-Velasquez S.L."/>
            <person name="Kruys A."/>
            <person name="Hutchinson M.I."/>
            <person name="Powell A.J."/>
            <person name="Barry K."/>
            <person name="Miller A.N."/>
            <person name="Grigoriev I.V."/>
            <person name="Debuchy R."/>
            <person name="Gladieux P."/>
            <person name="Thoren M.H."/>
            <person name="Johannesson H."/>
        </authorList>
    </citation>
    <scope>NUCLEOTIDE SEQUENCE</scope>
    <source>
        <strain evidence="4">CBS 606.72</strain>
    </source>
</reference>
<sequence>MAPTQRALAAALMLAAHATAGVAPPTLLSPQVIERAYANPPVVDIPTAPIILAPLRRARRGNTKRDRKAALELKTAETFDWIGSDGTLAELTIETPGQDEGVVNLELIDDMVQKIECPAGGKGDLKIQFAQAADFDDAEDIWKWVNKNTANHFLLVVGVDACGGNKDRILFNVEGLGYVDEAETAVLKVQETTWKAAAHTFDLTVGKVDVGSAKRVRRAGHERRQFFDKIKDTFDSVVDEVKSLPGKVSDFVSDAADQVVDVVTAIPAKAEEVVEEIANPSVNPDFSIPFNNRFPNNTLTIPVSTTGLTVTATCKDCFTQGSLDVKAKFRMELLQLKEAWIEMSTSGLTAKAVIGLTLTGALTGKLAEKVVPIFKVSPGGVSIPGVLTIGPTVSASVGVELSEITAAVTISAGGSATIPKSIARLDFLNKANTKSVGWTPKLKAEPFTASGTVEAKASAFIRPAIGVEISVVESGFVAEIAANTPILTASMKAISSSNCTACGDSAAGLQGALTLGASITASLNKKLLGDQSSLLGTLVLAQTSLPLADFCEGFGPKGDACPAV</sequence>
<dbReference type="Pfam" id="PF23865">
    <property type="entry name" value="DUF7223"/>
    <property type="match status" value="1"/>
</dbReference>
<protein>
    <submittedName>
        <fullName evidence="4">Uncharacterized protein</fullName>
    </submittedName>
</protein>
<evidence type="ECO:0000259" key="2">
    <source>
        <dbReference type="Pfam" id="PF22974"/>
    </source>
</evidence>
<evidence type="ECO:0000313" key="5">
    <source>
        <dbReference type="Proteomes" id="UP001175000"/>
    </source>
</evidence>
<dbReference type="InterPro" id="IPR055647">
    <property type="entry name" value="DUF7223"/>
</dbReference>
<evidence type="ECO:0000259" key="3">
    <source>
        <dbReference type="Pfam" id="PF23865"/>
    </source>
</evidence>
<evidence type="ECO:0000256" key="1">
    <source>
        <dbReference type="SAM" id="SignalP"/>
    </source>
</evidence>
<feature type="domain" description="DUF7223" evidence="3">
    <location>
        <begin position="301"/>
        <end position="551"/>
    </location>
</feature>